<dbReference type="Gramene" id="RZC52797">
    <property type="protein sequence ID" value="RZC52797"/>
    <property type="gene ID" value="C5167_021224"/>
</dbReference>
<organism evidence="2 3">
    <name type="scientific">Papaver somniferum</name>
    <name type="common">Opium poppy</name>
    <dbReference type="NCBI Taxonomy" id="3469"/>
    <lineage>
        <taxon>Eukaryota</taxon>
        <taxon>Viridiplantae</taxon>
        <taxon>Streptophyta</taxon>
        <taxon>Embryophyta</taxon>
        <taxon>Tracheophyta</taxon>
        <taxon>Spermatophyta</taxon>
        <taxon>Magnoliopsida</taxon>
        <taxon>Ranunculales</taxon>
        <taxon>Papaveraceae</taxon>
        <taxon>Papaveroideae</taxon>
        <taxon>Papaver</taxon>
    </lineage>
</organism>
<dbReference type="InterPro" id="IPR017451">
    <property type="entry name" value="F-box-assoc_interact_dom"/>
</dbReference>
<proteinExistence type="predicted"/>
<dbReference type="InterPro" id="IPR006527">
    <property type="entry name" value="F-box-assoc_dom_typ1"/>
</dbReference>
<reference evidence="2 3" key="1">
    <citation type="journal article" date="2018" name="Science">
        <title>The opium poppy genome and morphinan production.</title>
        <authorList>
            <person name="Guo L."/>
            <person name="Winzer T."/>
            <person name="Yang X."/>
            <person name="Li Y."/>
            <person name="Ning Z."/>
            <person name="He Z."/>
            <person name="Teodor R."/>
            <person name="Lu Y."/>
            <person name="Bowser T.A."/>
            <person name="Graham I.A."/>
            <person name="Ye K."/>
        </authorList>
    </citation>
    <scope>NUCLEOTIDE SEQUENCE [LARGE SCALE GENOMIC DNA]</scope>
    <source>
        <strain evidence="3">cv. HN1</strain>
        <tissue evidence="2">Leaves</tissue>
    </source>
</reference>
<dbReference type="AlphaFoldDB" id="A0A4Y7IVY5"/>
<dbReference type="Pfam" id="PF07734">
    <property type="entry name" value="FBA_1"/>
    <property type="match status" value="1"/>
</dbReference>
<gene>
    <name evidence="2" type="ORF">C5167_021224</name>
</gene>
<sequence length="384" mass="43915">MCTLWQFRCLGQPKKVQLTCFLLSNLYEPIYESKFDSHTLSIHRKKKNFSMWSFFKSLNPFGGEDDETAAESSSSSSVEAREILAEPPINGMLYLPRDLLKDIFLRVPMKSIARSRHVARDSGNTLVIWNPCTDEFKKLPVYPPFESDIDMASVEFGIGYDSQAEDFKVVSIEAIRGKNGVRFRFRLRTSSWERLKDLVIEDLSFGSLPDMARIPVNGTLSWIVDKSGFKVIVSFDFEKEEFKEKKMAYLFNESYRTTLCVLKESLCLLGFKHFDRFAGKVGELNLKGKGKTTSGTELFTIKLQNHFGYVRNLMPLQYFGSGEVLLSIEIDDGSFIVLYDPQYDTVTTLYEYLDPGLCCSSHTSIFLKSQISLNTGTYLREYAD</sequence>
<dbReference type="InterPro" id="IPR050796">
    <property type="entry name" value="SCF_F-box_component"/>
</dbReference>
<dbReference type="NCBIfam" id="TIGR01640">
    <property type="entry name" value="F_box_assoc_1"/>
    <property type="match status" value="1"/>
</dbReference>
<dbReference type="Proteomes" id="UP000316621">
    <property type="component" value="Chromosome 2"/>
</dbReference>
<dbReference type="PANTHER" id="PTHR31672">
    <property type="entry name" value="BNACNNG10540D PROTEIN"/>
    <property type="match status" value="1"/>
</dbReference>
<dbReference type="STRING" id="3469.A0A4Y7IVY5"/>
<protein>
    <recommendedName>
        <fullName evidence="1">F-box associated beta-propeller type 1 domain-containing protein</fullName>
    </recommendedName>
</protein>
<name>A0A4Y7IVY5_PAPSO</name>
<dbReference type="PANTHER" id="PTHR31672:SF13">
    <property type="entry name" value="F-BOX PROTEIN CPR30-LIKE"/>
    <property type="match status" value="1"/>
</dbReference>
<dbReference type="EMBL" id="CM010716">
    <property type="protein sequence ID" value="RZC52797.1"/>
    <property type="molecule type" value="Genomic_DNA"/>
</dbReference>
<feature type="domain" description="F-box associated beta-propeller type 1" evidence="1">
    <location>
        <begin position="123"/>
        <end position="269"/>
    </location>
</feature>
<accession>A0A4Y7IVY5</accession>
<evidence type="ECO:0000313" key="3">
    <source>
        <dbReference type="Proteomes" id="UP000316621"/>
    </source>
</evidence>
<evidence type="ECO:0000313" key="2">
    <source>
        <dbReference type="EMBL" id="RZC52797.1"/>
    </source>
</evidence>
<keyword evidence="3" id="KW-1185">Reference proteome</keyword>
<evidence type="ECO:0000259" key="1">
    <source>
        <dbReference type="Pfam" id="PF07734"/>
    </source>
</evidence>